<protein>
    <recommendedName>
        <fullName evidence="14">RING finger protein 17</fullName>
    </recommendedName>
</protein>
<dbReference type="CDD" id="cd20416">
    <property type="entry name" value="Tudor_TDRD4_rpt3"/>
    <property type="match status" value="1"/>
</dbReference>
<dbReference type="InterPro" id="IPR017907">
    <property type="entry name" value="Znf_RING_CS"/>
</dbReference>
<dbReference type="SUPFAM" id="SSF50199">
    <property type="entry name" value="Staphylococcal nuclease"/>
    <property type="match status" value="1"/>
</dbReference>
<evidence type="ECO:0000256" key="4">
    <source>
        <dbReference type="ARBA" id="ARBA00022490"/>
    </source>
</evidence>
<reference evidence="18" key="2">
    <citation type="submission" date="2025-08" db="UniProtKB">
        <authorList>
            <consortium name="Ensembl"/>
        </authorList>
    </citation>
    <scope>IDENTIFICATION</scope>
    <source>
        <strain evidence="18">Hereford</strain>
    </source>
</reference>
<evidence type="ECO:0000256" key="14">
    <source>
        <dbReference type="ARBA" id="ARBA00072636"/>
    </source>
</evidence>
<evidence type="ECO:0000256" key="2">
    <source>
        <dbReference type="ARBA" id="ARBA00004496"/>
    </source>
</evidence>
<reference evidence="18" key="3">
    <citation type="submission" date="2025-09" db="UniProtKB">
        <authorList>
            <consortium name="Ensembl"/>
        </authorList>
    </citation>
    <scope>IDENTIFICATION</scope>
    <source>
        <strain evidence="18">Hereford</strain>
    </source>
</reference>
<dbReference type="GeneTree" id="ENSGT00940000157559"/>
<keyword evidence="10" id="KW-0744">Spermatogenesis</keyword>
<dbReference type="SUPFAM" id="SSF57850">
    <property type="entry name" value="RING/U-box"/>
    <property type="match status" value="1"/>
</dbReference>
<dbReference type="CDD" id="cd20417">
    <property type="entry name" value="Tudor_TDRD4_rpt4"/>
    <property type="match status" value="1"/>
</dbReference>
<evidence type="ECO:0000256" key="13">
    <source>
        <dbReference type="ARBA" id="ARBA00062119"/>
    </source>
</evidence>
<evidence type="ECO:0000256" key="10">
    <source>
        <dbReference type="ARBA" id="ARBA00022871"/>
    </source>
</evidence>
<name>A0AAA9T8Q4_BOVIN</name>
<feature type="domain" description="RING-type" evidence="16">
    <location>
        <begin position="32"/>
        <end position="75"/>
    </location>
</feature>
<proteinExistence type="predicted"/>
<dbReference type="InterPro" id="IPR001841">
    <property type="entry name" value="Znf_RING"/>
</dbReference>
<evidence type="ECO:0000259" key="16">
    <source>
        <dbReference type="PROSITE" id="PS50089"/>
    </source>
</evidence>
<feature type="domain" description="Tudor" evidence="17">
    <location>
        <begin position="758"/>
        <end position="816"/>
    </location>
</feature>
<evidence type="ECO:0000256" key="6">
    <source>
        <dbReference type="ARBA" id="ARBA00022737"/>
    </source>
</evidence>
<evidence type="ECO:0000256" key="9">
    <source>
        <dbReference type="ARBA" id="ARBA00022833"/>
    </source>
</evidence>
<comment type="subunit">
    <text evidence="13">Interacts with MXD1, MXD3, MXD4, MXI1 and PIWIL1. Self-associates.</text>
</comment>
<dbReference type="InterPro" id="IPR002999">
    <property type="entry name" value="Tudor"/>
</dbReference>
<comment type="function">
    <text evidence="12">Seems to be involved in regulation of transcriptional activity of MYC. In vitro, inhibits DNA-binding activity of Mad-MAX heterodimers. Can recruit Mad transcriptional repressors (MXD1, MXD3, MXD4 and MXI1) to the cytoplasm. May be involved in spermiogenesis.</text>
</comment>
<evidence type="ECO:0000256" key="5">
    <source>
        <dbReference type="ARBA" id="ARBA00022723"/>
    </source>
</evidence>
<keyword evidence="9" id="KW-0862">Zinc</keyword>
<dbReference type="Ensembl" id="ENSBTAT00000126062.1">
    <property type="protein sequence ID" value="ENSBTAP00000092257.1"/>
    <property type="gene ID" value="ENSBTAG00000000278.5"/>
</dbReference>
<keyword evidence="6" id="KW-0677">Repeat</keyword>
<dbReference type="PROSITE" id="PS50304">
    <property type="entry name" value="TUDOR"/>
    <property type="match status" value="4"/>
</dbReference>
<dbReference type="FunFam" id="2.30.30.140:FF:000114">
    <property type="entry name" value="RING finger protein 17"/>
    <property type="match status" value="1"/>
</dbReference>
<dbReference type="InterPro" id="IPR047850">
    <property type="entry name" value="RNF17-like_TUDOR_rpt5"/>
</dbReference>
<keyword evidence="4" id="KW-0963">Cytoplasm</keyword>
<keyword evidence="7 15" id="KW-0863">Zinc-finger</keyword>
<dbReference type="SMART" id="SM00333">
    <property type="entry name" value="TUDOR"/>
    <property type="match status" value="4"/>
</dbReference>
<evidence type="ECO:0000256" key="11">
    <source>
        <dbReference type="ARBA" id="ARBA00023242"/>
    </source>
</evidence>
<gene>
    <name evidence="18" type="primary">RNF17</name>
</gene>
<evidence type="ECO:0000313" key="18">
    <source>
        <dbReference type="Ensembl" id="ENSBTAP00000092257.1"/>
    </source>
</evidence>
<dbReference type="Gene3D" id="2.40.50.90">
    <property type="match status" value="4"/>
</dbReference>
<dbReference type="CDD" id="cd16449">
    <property type="entry name" value="RING-HC"/>
    <property type="match status" value="1"/>
</dbReference>
<dbReference type="GO" id="GO:0007283">
    <property type="term" value="P:spermatogenesis"/>
    <property type="evidence" value="ECO:0007669"/>
    <property type="project" value="UniProtKB-KW"/>
</dbReference>
<evidence type="ECO:0000256" key="3">
    <source>
        <dbReference type="ARBA" id="ARBA00022473"/>
    </source>
</evidence>
<keyword evidence="19" id="KW-1185">Reference proteome</keyword>
<organism evidence="18 19">
    <name type="scientific">Bos taurus</name>
    <name type="common">Bovine</name>
    <dbReference type="NCBI Taxonomy" id="9913"/>
    <lineage>
        <taxon>Eukaryota</taxon>
        <taxon>Metazoa</taxon>
        <taxon>Chordata</taxon>
        <taxon>Craniata</taxon>
        <taxon>Vertebrata</taxon>
        <taxon>Euteleostomi</taxon>
        <taxon>Mammalia</taxon>
        <taxon>Eutheria</taxon>
        <taxon>Laurasiatheria</taxon>
        <taxon>Artiodactyla</taxon>
        <taxon>Ruminantia</taxon>
        <taxon>Pecora</taxon>
        <taxon>Bovidae</taxon>
        <taxon>Bovinae</taxon>
        <taxon>Bos</taxon>
    </lineage>
</organism>
<dbReference type="InterPro" id="IPR035437">
    <property type="entry name" value="SNase_OB-fold_sf"/>
</dbReference>
<dbReference type="InterPro" id="IPR047845">
    <property type="entry name" value="RNF17-like_TUDOR_rpt1"/>
</dbReference>
<feature type="domain" description="Tudor" evidence="17">
    <location>
        <begin position="1419"/>
        <end position="1479"/>
    </location>
</feature>
<keyword evidence="3" id="KW-0217">Developmental protein</keyword>
<feature type="domain" description="Tudor" evidence="17">
    <location>
        <begin position="995"/>
        <end position="1054"/>
    </location>
</feature>
<dbReference type="InterPro" id="IPR047848">
    <property type="entry name" value="RNF17-like_TUDOR_rpt3"/>
</dbReference>
<dbReference type="Proteomes" id="UP000009136">
    <property type="component" value="Chromosome 12"/>
</dbReference>
<dbReference type="Pfam" id="PF00567">
    <property type="entry name" value="TUDOR"/>
    <property type="match status" value="5"/>
</dbReference>
<keyword evidence="5" id="KW-0479">Metal-binding</keyword>
<keyword evidence="11" id="KW-0539">Nucleus</keyword>
<evidence type="ECO:0000256" key="8">
    <source>
        <dbReference type="ARBA" id="ARBA00022782"/>
    </source>
</evidence>
<dbReference type="CDD" id="cd20414">
    <property type="entry name" value="Tudor_TDRD4_rpt1"/>
    <property type="match status" value="1"/>
</dbReference>
<comment type="subcellular location">
    <subcellularLocation>
        <location evidence="2">Cytoplasm</location>
    </subcellularLocation>
    <subcellularLocation>
        <location evidence="1">Nucleus</location>
    </subcellularLocation>
</comment>
<dbReference type="GO" id="GO:0008270">
    <property type="term" value="F:zinc ion binding"/>
    <property type="evidence" value="ECO:0007669"/>
    <property type="project" value="UniProtKB-KW"/>
</dbReference>
<feature type="domain" description="Tudor" evidence="17">
    <location>
        <begin position="1257"/>
        <end position="1314"/>
    </location>
</feature>
<dbReference type="InterPro" id="IPR047847">
    <property type="entry name" value="RNF17-like_TUDOR_rpt2"/>
</dbReference>
<dbReference type="GO" id="GO:0005634">
    <property type="term" value="C:nucleus"/>
    <property type="evidence" value="ECO:0007669"/>
    <property type="project" value="UniProtKB-SubCell"/>
</dbReference>
<dbReference type="SUPFAM" id="SSF63748">
    <property type="entry name" value="Tudor/PWWP/MBT"/>
    <property type="match status" value="5"/>
</dbReference>
<evidence type="ECO:0000313" key="19">
    <source>
        <dbReference type="Proteomes" id="UP000009136"/>
    </source>
</evidence>
<dbReference type="PROSITE" id="PS00518">
    <property type="entry name" value="ZF_RING_1"/>
    <property type="match status" value="1"/>
</dbReference>
<evidence type="ECO:0000256" key="12">
    <source>
        <dbReference type="ARBA" id="ARBA00057086"/>
    </source>
</evidence>
<evidence type="ECO:0000256" key="7">
    <source>
        <dbReference type="ARBA" id="ARBA00022771"/>
    </source>
</evidence>
<dbReference type="GO" id="GO:0030154">
    <property type="term" value="P:cell differentiation"/>
    <property type="evidence" value="ECO:0007669"/>
    <property type="project" value="UniProtKB-KW"/>
</dbReference>
<dbReference type="Gene3D" id="2.30.30.140">
    <property type="match status" value="5"/>
</dbReference>
<dbReference type="PANTHER" id="PTHR16442:SF1">
    <property type="entry name" value="RING FINGER PROTEIN 17"/>
    <property type="match status" value="1"/>
</dbReference>
<evidence type="ECO:0000256" key="15">
    <source>
        <dbReference type="PROSITE-ProRule" id="PRU00175"/>
    </source>
</evidence>
<sequence>MAAEALRARRPVSSCGQVETHGRARGATEAMCSRCGRRAPRALGHHHELQCGHAFCDLCLLMTEEYSTITCPDCEVATTISTKQEYCPIDGYIKEDSFMEKLPPKKMRNCSQDFEKTAHQQTISLEHSASTPRTVLNPSAVIQESKTVEEIDEALKIAGQNFEQLSIAVKMLEHMHSQTKEETVCLKEVLEKQFDQLYTSLDSRKKSLCEELARNTDNYLSKIIVTKSYIEAKKSDLDAAMKIARELKSAPSLRIYCDLNQIIRTLKLTFESDLSQVSSLKLRNSPKLNMDCSEIICMFNRMGKIEFEDSTRCDPQESEMEKNGQKKYSCKKEFSYGGTYLSLEKKKADISVLTNEAPLTSSQWENNDMHLAADFQPQKEVIAATLPKTIAALPQVGSSPDVIIEEIIEEEENLETCFTDYFAKTPRYPTKPLQKKSSVSFGSKTGSPELVFVSHVIHPCHFYIRKYSQIKDATVLERKVNQFCNKNLHLDPSDVLELGARIFINSIENGMWCRGTITELIPMGSESIRKLCSPTKFSVREVALIQIFMVDFGNSEVLIVAGVGDSHVRSEHIAKQHIILNDLCLVLRKSEPYIEELLKDVQPLAHPCSLKDIVPQNSSEGWGEEAKIEFLKMVNKKAVLMKVFKEEDGVLIVDLQKPPTNKISSDMPVSLRDALVFMELARFRSQTPRSHSGKNTTLHYPPPILPKEMTDVSVMVCHINSPSDFYLQLIESLDFLFLLKGIEEFYKSEDAENLEILCPVQGQACVAKFEDGVWYRAKVIGLPGHREVEVKYVDFGNTAKITLKDMRKIKDEFLNPAEKAIKCKLAYIEPYKGTVQWSKNAKEKFEEKTQDKFMTCSIIKILEDNVLLVELFDFLGAPGMIPTSINDQLVKEGLASYEVGYTLKDNSKKHIEVWDPSPEEIISNEVNNLINPLFAKSLPSEDLQSLYNKELPVHICNIVSPEKIYVQWLLTENLLHSLGEKMVATYENSKWEPVKWENDMHCAVNIPDKNQWRRGQIIRMVTDTLVEVLLYDVGVELVVNINCLRELQENLKTMGRLSLECSLVDIRPTGGSDKWTATACDCLSLYLTGAVATIIIQENNTTWPLPVKIFCRDEKGERVDVSKYLIKKGLALRETRINKLDNSHSLSQKSLEIPQEQGESVVTKCIKINSDPDKKAAVGISEPKVTEFREKILEPRTTGCYKPPAIPNQKVFEAVVSCIGDDGTIFVVPKLSEFELIKMMDEIQSNLKCLGLLEPYFWKKGEACAVRGSDTMWYRGKVMEVIGSTIRVQYLDHGFTEKIPQCHLYPILLYPDTPQFCIPCQLYNTIPDLLLPETETPILPPYLSSSLPPPEELYAVQVKHVVSPSEVYICLDSVESCSLFNQHSDTEDSGVGWESEPESLEEALRRFNKSMETFPPLTDFRTEMPCLAEYDDGLWYRAKIVSIKEFNPLAVLVQFVDYGSTEKLTVNRLRQIPLHLMQYPARAIKVLLAGFKPPLRDVGKTRIPYCPKWSMEALWAMIDCLQGKQLYASSMAQVPEQMVTLYEDKQYPIHMSLVEMGLADRDE</sequence>
<dbReference type="GO" id="GO:0005737">
    <property type="term" value="C:cytoplasm"/>
    <property type="evidence" value="ECO:0007669"/>
    <property type="project" value="UniProtKB-SubCell"/>
</dbReference>
<evidence type="ECO:0000256" key="1">
    <source>
        <dbReference type="ARBA" id="ARBA00004123"/>
    </source>
</evidence>
<keyword evidence="8" id="KW-0221">Differentiation</keyword>
<evidence type="ECO:0000259" key="17">
    <source>
        <dbReference type="PROSITE" id="PS50304"/>
    </source>
</evidence>
<accession>A0AAA9T8Q4</accession>
<dbReference type="CDD" id="cd20418">
    <property type="entry name" value="Tudor_TDRD4_rpt5"/>
    <property type="match status" value="1"/>
</dbReference>
<dbReference type="InterPro" id="IPR047849">
    <property type="entry name" value="RNF17-like_TUDOR_rpt4"/>
</dbReference>
<reference evidence="18" key="1">
    <citation type="submission" date="2018-03" db="EMBL/GenBank/DDBJ databases">
        <title>ARS-UCD1.2.</title>
        <authorList>
            <person name="Rosen B.D."/>
            <person name="Bickhart D.M."/>
            <person name="Koren S."/>
            <person name="Schnabel R.D."/>
            <person name="Hall R."/>
            <person name="Zimin A."/>
            <person name="Dreischer C."/>
            <person name="Schultheiss S."/>
            <person name="Schroeder S.G."/>
            <person name="Elsik C.G."/>
            <person name="Couldrey C."/>
            <person name="Liu G.E."/>
            <person name="Van Tassell C.P."/>
            <person name="Phillippy A.M."/>
            <person name="Smith T.P.L."/>
            <person name="Medrano J.F."/>
        </authorList>
    </citation>
    <scope>NUCLEOTIDE SEQUENCE [LARGE SCALE GENOMIC DNA]</scope>
    <source>
        <strain evidence="18">Hereford</strain>
    </source>
</reference>
<dbReference type="PROSITE" id="PS50089">
    <property type="entry name" value="ZF_RING_2"/>
    <property type="match status" value="1"/>
</dbReference>
<dbReference type="PANTHER" id="PTHR16442">
    <property type="entry name" value="RING FINGER PROTEIN 17"/>
    <property type="match status" value="1"/>
</dbReference>
<dbReference type="CDD" id="cd20415">
    <property type="entry name" value="Tudor_TDRD4_rpt2"/>
    <property type="match status" value="1"/>
</dbReference>